<feature type="domain" description="FAD/NAD(P)-binding" evidence="5">
    <location>
        <begin position="100"/>
        <end position="301"/>
    </location>
</feature>
<keyword evidence="2" id="KW-0285">Flavoprotein</keyword>
<evidence type="ECO:0000256" key="1">
    <source>
        <dbReference type="ARBA" id="ARBA00006442"/>
    </source>
</evidence>
<reference evidence="7" key="1">
    <citation type="journal article" date="2018" name="Nat. Microbiol.">
        <title>Leveraging single-cell genomics to expand the fungal tree of life.</title>
        <authorList>
            <person name="Ahrendt S.R."/>
            <person name="Quandt C.A."/>
            <person name="Ciobanu D."/>
            <person name="Clum A."/>
            <person name="Salamov A."/>
            <person name="Andreopoulos B."/>
            <person name="Cheng J.F."/>
            <person name="Woyke T."/>
            <person name="Pelin A."/>
            <person name="Henrissat B."/>
            <person name="Reynolds N.K."/>
            <person name="Benny G.L."/>
            <person name="Smith M.E."/>
            <person name="James T.Y."/>
            <person name="Grigoriev I.V."/>
        </authorList>
    </citation>
    <scope>NUCLEOTIDE SEQUENCE [LARGE SCALE GENOMIC DNA]</scope>
    <source>
        <strain evidence="7">Baker2002</strain>
    </source>
</reference>
<dbReference type="AlphaFoldDB" id="A0A4P9ZAG7"/>
<evidence type="ECO:0000259" key="5">
    <source>
        <dbReference type="Pfam" id="PF07992"/>
    </source>
</evidence>
<evidence type="ECO:0000256" key="2">
    <source>
        <dbReference type="ARBA" id="ARBA00022630"/>
    </source>
</evidence>
<evidence type="ECO:0000256" key="3">
    <source>
        <dbReference type="ARBA" id="ARBA00022827"/>
    </source>
</evidence>
<dbReference type="Pfam" id="PF07992">
    <property type="entry name" value="Pyr_redox_2"/>
    <property type="match status" value="1"/>
</dbReference>
<dbReference type="SUPFAM" id="SSF51905">
    <property type="entry name" value="FAD/NAD(P)-binding domain"/>
    <property type="match status" value="1"/>
</dbReference>
<dbReference type="InterPro" id="IPR036188">
    <property type="entry name" value="FAD/NAD-bd_sf"/>
</dbReference>
<dbReference type="PANTHER" id="PTHR43735">
    <property type="entry name" value="APOPTOSIS-INDUCING FACTOR 1"/>
    <property type="match status" value="1"/>
</dbReference>
<dbReference type="InterPro" id="IPR023753">
    <property type="entry name" value="FAD/NAD-binding_dom"/>
</dbReference>
<dbReference type="GO" id="GO:0050660">
    <property type="term" value="F:flavin adenine dinucleotide binding"/>
    <property type="evidence" value="ECO:0007669"/>
    <property type="project" value="TreeGrafter"/>
</dbReference>
<evidence type="ECO:0000313" key="6">
    <source>
        <dbReference type="EMBL" id="RKP29777.1"/>
    </source>
</evidence>
<dbReference type="Proteomes" id="UP000268321">
    <property type="component" value="Unassembled WGS sequence"/>
</dbReference>
<keyword evidence="4" id="KW-0560">Oxidoreductase</keyword>
<keyword evidence="3" id="KW-0274">FAD</keyword>
<keyword evidence="7" id="KW-1185">Reference proteome</keyword>
<name>A0A4P9ZAG7_9ASCO</name>
<dbReference type="GO" id="GO:0005737">
    <property type="term" value="C:cytoplasm"/>
    <property type="evidence" value="ECO:0007669"/>
    <property type="project" value="TreeGrafter"/>
</dbReference>
<gene>
    <name evidence="6" type="ORF">METBISCDRAFT_31439</name>
</gene>
<organism evidence="6 7">
    <name type="scientific">Metschnikowia bicuspidata</name>
    <dbReference type="NCBI Taxonomy" id="27322"/>
    <lineage>
        <taxon>Eukaryota</taxon>
        <taxon>Fungi</taxon>
        <taxon>Dikarya</taxon>
        <taxon>Ascomycota</taxon>
        <taxon>Saccharomycotina</taxon>
        <taxon>Pichiomycetes</taxon>
        <taxon>Metschnikowiaceae</taxon>
        <taxon>Metschnikowia</taxon>
    </lineage>
</organism>
<protein>
    <recommendedName>
        <fullName evidence="5">FAD/NAD(P)-binding domain-containing protein</fullName>
    </recommendedName>
</protein>
<dbReference type="PANTHER" id="PTHR43735:SF3">
    <property type="entry name" value="FERROPTOSIS SUPPRESSOR PROTEIN 1"/>
    <property type="match status" value="1"/>
</dbReference>
<dbReference type="EMBL" id="ML004475">
    <property type="protein sequence ID" value="RKP29777.1"/>
    <property type="molecule type" value="Genomic_DNA"/>
</dbReference>
<comment type="similarity">
    <text evidence="1">Belongs to the FAD-dependent oxidoreductase family.</text>
</comment>
<proteinExistence type="inferred from homology"/>
<dbReference type="Gene3D" id="3.50.50.60">
    <property type="entry name" value="FAD/NAD(P)-binding domain"/>
    <property type="match status" value="2"/>
</dbReference>
<sequence length="364" mass="40935">MAATTRSAVPLTIDVLIVKRSRERSPTGVTVTIVEPKARLLNILGIPRAIVDLDFAKMQYVPWQDLQDMRFEHIVSNDEYVCNTLGEQLGTYDSACVARSLDVDSAVYTLNNDTETATIRFDYALMAAGRDCTWPTSPNAYNFRSYMEEMAQFHDNVSRCQRIGVIGAGTDGIEIVGDIKNRFRDKDVFLVHPDARFLPKPLSEEFQDVCRHSLEWGGVTVMTIKRVAREKADKTLKFVDGEKLRTDRNYWCSTFRNTDLFQDSLLEYVTERINVYVKEYLQLQVSGEPCIPKVFAIGDLSAGWALYMGRQVVQDIVVHMTDGDVIPKGMILVVGNEELVSLLDGVAVEYANYCLGKVLAMLGA</sequence>
<evidence type="ECO:0000256" key="4">
    <source>
        <dbReference type="ARBA" id="ARBA00023002"/>
    </source>
</evidence>
<dbReference type="GO" id="GO:0004174">
    <property type="term" value="F:electron-transferring-flavoprotein dehydrogenase activity"/>
    <property type="evidence" value="ECO:0007669"/>
    <property type="project" value="TreeGrafter"/>
</dbReference>
<accession>A0A4P9ZAG7</accession>
<dbReference type="OrthoDB" id="202203at2759"/>
<evidence type="ECO:0000313" key="7">
    <source>
        <dbReference type="Proteomes" id="UP000268321"/>
    </source>
</evidence>